<sequence precursor="true">MSQKSWWTFKQIQRYSLAVILIFICCIVSGCSSSSDEKTSFSQRQSIIGDTSITITDSSGTSHTFNHPVERIICQNGLAAEILVDIGATDQIVGVTDTALKEQYLMNQIPHAKSIGEIRSPDMEKIVALHPDVFIAYGDSGSIPGNIDKIRAANITIIYTKVYDIRDIANETRMLGKITGREANAERLIDFTEKYQSLIESRTENISQSESPRVYLEQLSDYMATHQGSSGDYVLSYVHAQNIAGNISVPYAIVSPEWVIEQNPDIIIKQVTRGKGVSAVRQDIINRAGFSRIRAVQDQRVYAFSSSMLSGAREIIGILYIAKAVHPDRFTDIDPEEVLKEYANTFMTGSDLPGSFDPQLPKTSGNWNQSGGM</sequence>
<dbReference type="PROSITE" id="PS50983">
    <property type="entry name" value="FE_B12_PBP"/>
    <property type="match status" value="1"/>
</dbReference>
<dbReference type="Pfam" id="PF01497">
    <property type="entry name" value="Peripla_BP_2"/>
    <property type="match status" value="1"/>
</dbReference>
<reference evidence="4" key="1">
    <citation type="submission" date="2011-12" db="EMBL/GenBank/DDBJ databases">
        <title>Complete sequence of Methanoregula formicicum SMSP.</title>
        <authorList>
            <person name="Lucas S."/>
            <person name="Han J."/>
            <person name="Lapidus A."/>
            <person name="Cheng J.-F."/>
            <person name="Goodwin L."/>
            <person name="Pitluck S."/>
            <person name="Peters L."/>
            <person name="Ovchinnikova G."/>
            <person name="Teshima H."/>
            <person name="Detter J.C."/>
            <person name="Han C."/>
            <person name="Tapia R."/>
            <person name="Land M."/>
            <person name="Hauser L."/>
            <person name="Kyrpides N."/>
            <person name="Ivanova N."/>
            <person name="Pagani I."/>
            <person name="Imachi H."/>
            <person name="Tamaki H."/>
            <person name="Sekiguchi Y."/>
            <person name="Kamagata Y."/>
            <person name="Cadillo-Quiroz H."/>
            <person name="Zinder S."/>
            <person name="Liu W.-T."/>
            <person name="Woyke T."/>
        </authorList>
    </citation>
    <scope>NUCLEOTIDE SEQUENCE [LARGE SCALE GENOMIC DNA]</scope>
    <source>
        <strain evidence="4">DSM 22288 / NBRC 105244 / SMSP</strain>
    </source>
</reference>
<dbReference type="RefSeq" id="WP_015284922.1">
    <property type="nucleotide sequence ID" value="NC_019943.1"/>
</dbReference>
<dbReference type="PANTHER" id="PTHR30535:SF34">
    <property type="entry name" value="MOLYBDATE-BINDING PROTEIN MOLA"/>
    <property type="match status" value="1"/>
</dbReference>
<reference evidence="3 4" key="2">
    <citation type="journal article" date="2014" name="Genome Announc.">
        <title>Complete Genome Sequence of Methanoregula formicica SMSPT, a Mesophilic Hydrogenotrophic Methanogen Isolated from a Methanogenic Upflow Anaerobic Sludge Blanket Reactor.</title>
        <authorList>
            <person name="Yamamoto K."/>
            <person name="Tamaki H."/>
            <person name="Cadillo-Quiroz H."/>
            <person name="Imachi H."/>
            <person name="Kyrpides N."/>
            <person name="Woyke T."/>
            <person name="Goodwin L."/>
            <person name="Zinder S.H."/>
            <person name="Kamagata Y."/>
            <person name="Liu W.T."/>
        </authorList>
    </citation>
    <scope>NUCLEOTIDE SEQUENCE [LARGE SCALE GENOMIC DNA]</scope>
    <source>
        <strain evidence="4">DSM 22288 / NBRC 105244 / SMSP</strain>
    </source>
</reference>
<feature type="compositionally biased region" description="Polar residues" evidence="1">
    <location>
        <begin position="361"/>
        <end position="373"/>
    </location>
</feature>
<organism evidence="3 4">
    <name type="scientific">Methanoregula formicica (strain DSM 22288 / NBRC 105244 / SMSP)</name>
    <dbReference type="NCBI Taxonomy" id="593750"/>
    <lineage>
        <taxon>Archaea</taxon>
        <taxon>Methanobacteriati</taxon>
        <taxon>Methanobacteriota</taxon>
        <taxon>Stenosarchaea group</taxon>
        <taxon>Methanomicrobia</taxon>
        <taxon>Methanomicrobiales</taxon>
        <taxon>Methanoregulaceae</taxon>
        <taxon>Methanoregula</taxon>
    </lineage>
</organism>
<evidence type="ECO:0000256" key="1">
    <source>
        <dbReference type="SAM" id="MobiDB-lite"/>
    </source>
</evidence>
<dbReference type="AlphaFoldDB" id="L0HF61"/>
<accession>L0HF61</accession>
<evidence type="ECO:0000259" key="2">
    <source>
        <dbReference type="PROSITE" id="PS50983"/>
    </source>
</evidence>
<dbReference type="InParanoid" id="L0HF61"/>
<dbReference type="PANTHER" id="PTHR30535">
    <property type="entry name" value="VITAMIN B12-BINDING PROTEIN"/>
    <property type="match status" value="1"/>
</dbReference>
<gene>
    <name evidence="3" type="ordered locus">Metfor_0903</name>
</gene>
<protein>
    <submittedName>
        <fullName evidence="3">ABC-type Fe3+-hydroxamate transport system, periplasmic component</fullName>
    </submittedName>
</protein>
<dbReference type="InterPro" id="IPR002491">
    <property type="entry name" value="ABC_transptr_periplasmic_BD"/>
</dbReference>
<dbReference type="HOGENOM" id="CLU_038034_2_0_2"/>
<dbReference type="Proteomes" id="UP000010824">
    <property type="component" value="Chromosome"/>
</dbReference>
<dbReference type="PROSITE" id="PS51257">
    <property type="entry name" value="PROKAR_LIPOPROTEIN"/>
    <property type="match status" value="1"/>
</dbReference>
<dbReference type="STRING" id="593750.Metfor_0903"/>
<evidence type="ECO:0000313" key="4">
    <source>
        <dbReference type="Proteomes" id="UP000010824"/>
    </source>
</evidence>
<dbReference type="KEGG" id="mfo:Metfor_0903"/>
<feature type="region of interest" description="Disordered" evidence="1">
    <location>
        <begin position="350"/>
        <end position="373"/>
    </location>
</feature>
<name>L0HF61_METFS</name>
<dbReference type="SUPFAM" id="SSF53807">
    <property type="entry name" value="Helical backbone' metal receptor"/>
    <property type="match status" value="1"/>
</dbReference>
<dbReference type="GeneID" id="14310216"/>
<proteinExistence type="predicted"/>
<dbReference type="InterPro" id="IPR050902">
    <property type="entry name" value="ABC_Transporter_SBP"/>
</dbReference>
<evidence type="ECO:0000313" key="3">
    <source>
        <dbReference type="EMBL" id="AGB01958.1"/>
    </source>
</evidence>
<dbReference type="Gene3D" id="3.40.50.1980">
    <property type="entry name" value="Nitrogenase molybdenum iron protein domain"/>
    <property type="match status" value="2"/>
</dbReference>
<keyword evidence="4" id="KW-1185">Reference proteome</keyword>
<feature type="domain" description="Fe/B12 periplasmic-binding" evidence="2">
    <location>
        <begin position="71"/>
        <end position="333"/>
    </location>
</feature>
<dbReference type="EMBL" id="CP003167">
    <property type="protein sequence ID" value="AGB01958.1"/>
    <property type="molecule type" value="Genomic_DNA"/>
</dbReference>
<dbReference type="eggNOG" id="arCOG03306">
    <property type="taxonomic scope" value="Archaea"/>
</dbReference>